<evidence type="ECO:0000256" key="3">
    <source>
        <dbReference type="RuleBase" id="RU000363"/>
    </source>
</evidence>
<organism evidence="4 5">
    <name type="scientific">Candidatus Aphodocola excrementigallinarum</name>
    <dbReference type="NCBI Taxonomy" id="2840670"/>
    <lineage>
        <taxon>Bacteria</taxon>
        <taxon>Bacillati</taxon>
        <taxon>Bacillota</taxon>
        <taxon>Bacilli</taxon>
        <taxon>Candidatus Aphodocola</taxon>
    </lineage>
</organism>
<comment type="caution">
    <text evidence="4">The sequence shown here is derived from an EMBL/GenBank/DDBJ whole genome shotgun (WGS) entry which is preliminary data.</text>
</comment>
<protein>
    <submittedName>
        <fullName evidence="4">SDR family oxidoreductase</fullName>
    </submittedName>
</protein>
<dbReference type="EMBL" id="DVMT01000039">
    <property type="protein sequence ID" value="HIU40440.1"/>
    <property type="molecule type" value="Genomic_DNA"/>
</dbReference>
<sequence length="248" mass="27490">MKALITGASSGIGKDIAINLSNMGYEVILVARNQNDLKKVANICGAKAEIYKADLSKIDECKKLFNKYKDIDVLVNNAGFGVFGEFIYSNLDKELNMVDLNVKSVLLLTKLYLKQMIKKDSGIILNVASTAAFLPGPLMSTYYSTKSFVYSLTTAIYEELRRIKSNVKISCLCPGPVNTNFNKVANVSFAFKGLSSSYVAKYAINKMLKGKLIIIPGFTNKILRLACKVAPLKLLLKIDYNIQKRKDK</sequence>
<dbReference type="Pfam" id="PF00106">
    <property type="entry name" value="adh_short"/>
    <property type="match status" value="1"/>
</dbReference>
<accession>A0A9D1IP15</accession>
<reference evidence="4" key="1">
    <citation type="submission" date="2020-10" db="EMBL/GenBank/DDBJ databases">
        <authorList>
            <person name="Gilroy R."/>
        </authorList>
    </citation>
    <scope>NUCLEOTIDE SEQUENCE</scope>
    <source>
        <strain evidence="4">CHK193-30670</strain>
    </source>
</reference>
<dbReference type="Proteomes" id="UP000824074">
    <property type="component" value="Unassembled WGS sequence"/>
</dbReference>
<dbReference type="PANTHER" id="PTHR42901:SF1">
    <property type="entry name" value="ALCOHOL DEHYDROGENASE"/>
    <property type="match status" value="1"/>
</dbReference>
<dbReference type="PIRSF" id="PIRSF000126">
    <property type="entry name" value="11-beta-HSD1"/>
    <property type="match status" value="1"/>
</dbReference>
<comment type="similarity">
    <text evidence="1 3">Belongs to the short-chain dehydrogenases/reductases (SDR) family.</text>
</comment>
<evidence type="ECO:0000256" key="2">
    <source>
        <dbReference type="ARBA" id="ARBA00023002"/>
    </source>
</evidence>
<keyword evidence="2" id="KW-0560">Oxidoreductase</keyword>
<dbReference type="PANTHER" id="PTHR42901">
    <property type="entry name" value="ALCOHOL DEHYDROGENASE"/>
    <property type="match status" value="1"/>
</dbReference>
<proteinExistence type="inferred from homology"/>
<dbReference type="GO" id="GO:0016491">
    <property type="term" value="F:oxidoreductase activity"/>
    <property type="evidence" value="ECO:0007669"/>
    <property type="project" value="UniProtKB-KW"/>
</dbReference>
<evidence type="ECO:0000313" key="5">
    <source>
        <dbReference type="Proteomes" id="UP000824074"/>
    </source>
</evidence>
<dbReference type="PRINTS" id="PR00080">
    <property type="entry name" value="SDRFAMILY"/>
</dbReference>
<dbReference type="AlphaFoldDB" id="A0A9D1IP15"/>
<name>A0A9D1IP15_9FIRM</name>
<dbReference type="InterPro" id="IPR002347">
    <property type="entry name" value="SDR_fam"/>
</dbReference>
<gene>
    <name evidence="4" type="ORF">IAB68_03990</name>
</gene>
<dbReference type="CDD" id="cd05233">
    <property type="entry name" value="SDR_c"/>
    <property type="match status" value="1"/>
</dbReference>
<dbReference type="SUPFAM" id="SSF51735">
    <property type="entry name" value="NAD(P)-binding Rossmann-fold domains"/>
    <property type="match status" value="1"/>
</dbReference>
<reference evidence="4" key="2">
    <citation type="journal article" date="2021" name="PeerJ">
        <title>Extensive microbial diversity within the chicken gut microbiome revealed by metagenomics and culture.</title>
        <authorList>
            <person name="Gilroy R."/>
            <person name="Ravi A."/>
            <person name="Getino M."/>
            <person name="Pursley I."/>
            <person name="Horton D.L."/>
            <person name="Alikhan N.F."/>
            <person name="Baker D."/>
            <person name="Gharbi K."/>
            <person name="Hall N."/>
            <person name="Watson M."/>
            <person name="Adriaenssens E.M."/>
            <person name="Foster-Nyarko E."/>
            <person name="Jarju S."/>
            <person name="Secka A."/>
            <person name="Antonio M."/>
            <person name="Oren A."/>
            <person name="Chaudhuri R.R."/>
            <person name="La Ragione R."/>
            <person name="Hildebrand F."/>
            <person name="Pallen M.J."/>
        </authorList>
    </citation>
    <scope>NUCLEOTIDE SEQUENCE</scope>
    <source>
        <strain evidence="4">CHK193-30670</strain>
    </source>
</reference>
<evidence type="ECO:0000256" key="1">
    <source>
        <dbReference type="ARBA" id="ARBA00006484"/>
    </source>
</evidence>
<dbReference type="Gene3D" id="3.40.50.720">
    <property type="entry name" value="NAD(P)-binding Rossmann-like Domain"/>
    <property type="match status" value="1"/>
</dbReference>
<evidence type="ECO:0000313" key="4">
    <source>
        <dbReference type="EMBL" id="HIU40440.1"/>
    </source>
</evidence>
<dbReference type="InterPro" id="IPR036291">
    <property type="entry name" value="NAD(P)-bd_dom_sf"/>
</dbReference>
<dbReference type="PRINTS" id="PR00081">
    <property type="entry name" value="GDHRDH"/>
</dbReference>